<organism evidence="2 3">
    <name type="scientific">Arachis hypogaea</name>
    <name type="common">Peanut</name>
    <dbReference type="NCBI Taxonomy" id="3818"/>
    <lineage>
        <taxon>Eukaryota</taxon>
        <taxon>Viridiplantae</taxon>
        <taxon>Streptophyta</taxon>
        <taxon>Embryophyta</taxon>
        <taxon>Tracheophyta</taxon>
        <taxon>Spermatophyta</taxon>
        <taxon>Magnoliopsida</taxon>
        <taxon>eudicotyledons</taxon>
        <taxon>Gunneridae</taxon>
        <taxon>Pentapetalae</taxon>
        <taxon>rosids</taxon>
        <taxon>fabids</taxon>
        <taxon>Fabales</taxon>
        <taxon>Fabaceae</taxon>
        <taxon>Papilionoideae</taxon>
        <taxon>50 kb inversion clade</taxon>
        <taxon>dalbergioids sensu lato</taxon>
        <taxon>Dalbergieae</taxon>
        <taxon>Pterocarpus clade</taxon>
        <taxon>Arachis</taxon>
    </lineage>
</organism>
<keyword evidence="3" id="KW-1185">Reference proteome</keyword>
<comment type="caution">
    <text evidence="2">The sequence shown here is derived from an EMBL/GenBank/DDBJ whole genome shotgun (WGS) entry which is preliminary data.</text>
</comment>
<dbReference type="EMBL" id="SDMP01000014">
    <property type="protein sequence ID" value="RYR13431.1"/>
    <property type="molecule type" value="Genomic_DNA"/>
</dbReference>
<protein>
    <submittedName>
        <fullName evidence="2">Uncharacterized protein</fullName>
    </submittedName>
</protein>
<evidence type="ECO:0000313" key="3">
    <source>
        <dbReference type="Proteomes" id="UP000289738"/>
    </source>
</evidence>
<dbReference type="AlphaFoldDB" id="A0A444ZGW2"/>
<evidence type="ECO:0000313" key="2">
    <source>
        <dbReference type="EMBL" id="RYR13430.1"/>
    </source>
</evidence>
<dbReference type="STRING" id="3818.A0A444ZGW2"/>
<reference evidence="2 3" key="1">
    <citation type="submission" date="2019-01" db="EMBL/GenBank/DDBJ databases">
        <title>Sequencing of cultivated peanut Arachis hypogaea provides insights into genome evolution and oil improvement.</title>
        <authorList>
            <person name="Chen X."/>
        </authorList>
    </citation>
    <scope>NUCLEOTIDE SEQUENCE [LARGE SCALE GENOMIC DNA]</scope>
    <source>
        <strain evidence="3">cv. Fuhuasheng</strain>
        <strain evidence="2">GDAAS-fuhuasheng2018</strain>
        <tissue evidence="2">Leaves</tissue>
    </source>
</reference>
<gene>
    <name evidence="2" type="ORF">Ahy_B04g070436</name>
</gene>
<name>A0A444ZGW2_ARAHY</name>
<feature type="compositionally biased region" description="Basic residues" evidence="1">
    <location>
        <begin position="273"/>
        <end position="285"/>
    </location>
</feature>
<evidence type="ECO:0000256" key="1">
    <source>
        <dbReference type="SAM" id="MobiDB-lite"/>
    </source>
</evidence>
<feature type="region of interest" description="Disordered" evidence="1">
    <location>
        <begin position="270"/>
        <end position="292"/>
    </location>
</feature>
<accession>A0A444ZGW2</accession>
<proteinExistence type="predicted"/>
<dbReference type="Proteomes" id="UP000289738">
    <property type="component" value="Chromosome B04"/>
</dbReference>
<sequence length="351" mass="38790">MPTMEAGEVAVFVDTNFGTRIAFNAFPHVTVASLKRDFARVHLGCLPDTGEIQVNGLMVKRKSCFYYLPDSLPIKHVFPKMRRTWFLHMDIQHLTRTHIPCSPFGIAILSKRQGLTTSNGEKKAICNSEEKRAEGFRKNYMQNAAGGTLEDEKPTGTTEKSQYLKEENKVENQAVLCANSMQGSLSKMPTQVISVSAIINKYFLGFNGIDNISSSPNADFTSNAVHSDIEVQSKATPQSCLKRRINIPAPATPKTAPPVLHAAFQVDSVSKKAGPKRRRSRKHAPFHADLVSKERKSRVGKRLLVASQSLGVSPIKDSPTLFCKLKDRNLIEQKSQINGSIFSLSDSDSDS</sequence>
<dbReference type="EMBL" id="SDMP01000014">
    <property type="protein sequence ID" value="RYR13430.1"/>
    <property type="molecule type" value="Genomic_DNA"/>
</dbReference>